<dbReference type="RefSeq" id="WP_177099207.1">
    <property type="nucleotide sequence ID" value="NZ_JACAQA010000003.1"/>
</dbReference>
<evidence type="ECO:0008006" key="4">
    <source>
        <dbReference type="Google" id="ProtNLM"/>
    </source>
</evidence>
<name>A0A7Y7WMZ3_9PSED</name>
<proteinExistence type="predicted"/>
<keyword evidence="1" id="KW-0732">Signal</keyword>
<reference evidence="2 3" key="1">
    <citation type="submission" date="2020-04" db="EMBL/GenBank/DDBJ databases">
        <title>Molecular characterization of pseudomonads from Agaricus bisporus reveal novel blotch 2 pathogens in Western Europe.</title>
        <authorList>
            <person name="Taparia T."/>
            <person name="Krijger M."/>
            <person name="Haynes E."/>
            <person name="Elpinstone J.G."/>
            <person name="Noble R."/>
            <person name="Van Der Wolf J."/>
        </authorList>
    </citation>
    <scope>NUCLEOTIDE SEQUENCE [LARGE SCALE GENOMIC DNA]</scope>
    <source>
        <strain evidence="2 3">G9001</strain>
    </source>
</reference>
<feature type="chain" id="PRO_5030647620" description="Lipoprotein" evidence="1">
    <location>
        <begin position="28"/>
        <end position="134"/>
    </location>
</feature>
<dbReference type="AlphaFoldDB" id="A0A7Y7WMZ3"/>
<evidence type="ECO:0000313" key="3">
    <source>
        <dbReference type="Proteomes" id="UP000522864"/>
    </source>
</evidence>
<dbReference type="Proteomes" id="UP000522864">
    <property type="component" value="Unassembled WGS sequence"/>
</dbReference>
<protein>
    <recommendedName>
        <fullName evidence="4">Lipoprotein</fullName>
    </recommendedName>
</protein>
<gene>
    <name evidence="2" type="ORF">HX830_05380</name>
</gene>
<dbReference type="EMBL" id="JACAQA010000003">
    <property type="protein sequence ID" value="NWB84308.1"/>
    <property type="molecule type" value="Genomic_DNA"/>
</dbReference>
<evidence type="ECO:0000313" key="2">
    <source>
        <dbReference type="EMBL" id="NWB84308.1"/>
    </source>
</evidence>
<accession>A0A7Y7WMZ3</accession>
<feature type="signal peptide" evidence="1">
    <location>
        <begin position="1"/>
        <end position="27"/>
    </location>
</feature>
<organism evidence="2 3">
    <name type="scientific">Pseudomonas gingeri</name>
    <dbReference type="NCBI Taxonomy" id="117681"/>
    <lineage>
        <taxon>Bacteria</taxon>
        <taxon>Pseudomonadati</taxon>
        <taxon>Pseudomonadota</taxon>
        <taxon>Gammaproteobacteria</taxon>
        <taxon>Pseudomonadales</taxon>
        <taxon>Pseudomonadaceae</taxon>
        <taxon>Pseudomonas</taxon>
    </lineage>
</organism>
<sequence>MNIDSVKRCVLVGMLVIATSLAVPASAAPRGGGYRGGAGWWGLALGLGLGWEAGRLSGPYYAPAYPVYYYPAPEYYYPDIPPSVVIAAPPVVTAPATPSAANWYYCPSAKGYYPYVRECPEGWRMVPATPPAPK</sequence>
<comment type="caution">
    <text evidence="2">The sequence shown here is derived from an EMBL/GenBank/DDBJ whole genome shotgun (WGS) entry which is preliminary data.</text>
</comment>
<evidence type="ECO:0000256" key="1">
    <source>
        <dbReference type="SAM" id="SignalP"/>
    </source>
</evidence>